<accession>A0A6B0R8J4</accession>
<organism evidence="1 2">
    <name type="scientific">Bos mutus</name>
    <name type="common">wild yak</name>
    <dbReference type="NCBI Taxonomy" id="72004"/>
    <lineage>
        <taxon>Eukaryota</taxon>
        <taxon>Metazoa</taxon>
        <taxon>Chordata</taxon>
        <taxon>Craniata</taxon>
        <taxon>Vertebrata</taxon>
        <taxon>Euteleostomi</taxon>
        <taxon>Mammalia</taxon>
        <taxon>Eutheria</taxon>
        <taxon>Laurasiatheria</taxon>
        <taxon>Artiodactyla</taxon>
        <taxon>Ruminantia</taxon>
        <taxon>Pecora</taxon>
        <taxon>Bovidae</taxon>
        <taxon>Bovinae</taxon>
        <taxon>Bos</taxon>
    </lineage>
</organism>
<protein>
    <submittedName>
        <fullName evidence="1">Uncharacterized protein</fullName>
    </submittedName>
</protein>
<evidence type="ECO:0000313" key="2">
    <source>
        <dbReference type="Proteomes" id="UP000322234"/>
    </source>
</evidence>
<name>A0A6B0R8J4_9CETA</name>
<dbReference type="EMBL" id="VBQZ03000030">
    <property type="protein sequence ID" value="MXQ86130.1"/>
    <property type="molecule type" value="Genomic_DNA"/>
</dbReference>
<keyword evidence="2" id="KW-1185">Reference proteome</keyword>
<reference evidence="1" key="1">
    <citation type="submission" date="2019-10" db="EMBL/GenBank/DDBJ databases">
        <title>The sequence and de novo assembly of the wild yak genome.</title>
        <authorList>
            <person name="Liu Y."/>
        </authorList>
    </citation>
    <scope>NUCLEOTIDE SEQUENCE [LARGE SCALE GENOMIC DNA]</scope>
    <source>
        <strain evidence="1">WY2019</strain>
    </source>
</reference>
<dbReference type="Proteomes" id="UP000322234">
    <property type="component" value="Unassembled WGS sequence"/>
</dbReference>
<proteinExistence type="predicted"/>
<dbReference type="AlphaFoldDB" id="A0A6B0R8J4"/>
<gene>
    <name evidence="1" type="ORF">E5288_WYG002096</name>
</gene>
<comment type="caution">
    <text evidence="1">The sequence shown here is derived from an EMBL/GenBank/DDBJ whole genome shotgun (WGS) entry which is preliminary data.</text>
</comment>
<evidence type="ECO:0000313" key="1">
    <source>
        <dbReference type="EMBL" id="MXQ86130.1"/>
    </source>
</evidence>
<sequence>MRQALAALRVRESGCAAHVLSRSLGREKEESSRPGRRYVERSCGAGAEPGPQVLRVSSRKFFEEYISLRPKVNKFSAWQLFSLQVIDTCDKLRVCKSFSGKKRKNSSGYAKR</sequence>